<evidence type="ECO:0000313" key="1">
    <source>
        <dbReference type="EMBL" id="QOD60652.1"/>
    </source>
</evidence>
<keyword evidence="2" id="KW-1185">Reference proteome</keyword>
<accession>A0A7L8AF88</accession>
<dbReference type="Proteomes" id="UP000516764">
    <property type="component" value="Chromosome"/>
</dbReference>
<gene>
    <name evidence="1" type="ORF">H9I45_15130</name>
</gene>
<proteinExistence type="predicted"/>
<reference evidence="1 2" key="1">
    <citation type="journal article" date="2016" name="Int. J. Syst. Evol. Microbiol.">
        <title>Polaribacter haliotis sp. nov., isolated from the gut of abalone Haliotis discus hannai.</title>
        <authorList>
            <person name="Kim Y.O."/>
            <person name="Park I.S."/>
            <person name="Park S."/>
            <person name="Nam B.H."/>
            <person name="Park J.M."/>
            <person name="Kim D.G."/>
            <person name="Yoon J.H."/>
        </authorList>
    </citation>
    <scope>NUCLEOTIDE SEQUENCE [LARGE SCALE GENOMIC DNA]</scope>
    <source>
        <strain evidence="1 2">KCTC 52418</strain>
    </source>
</reference>
<evidence type="ECO:0000313" key="2">
    <source>
        <dbReference type="Proteomes" id="UP000516764"/>
    </source>
</evidence>
<evidence type="ECO:0008006" key="3">
    <source>
        <dbReference type="Google" id="ProtNLM"/>
    </source>
</evidence>
<dbReference type="OrthoDB" id="954845at2"/>
<organism evidence="1 2">
    <name type="scientific">Polaribacter haliotis</name>
    <dbReference type="NCBI Taxonomy" id="1888915"/>
    <lineage>
        <taxon>Bacteria</taxon>
        <taxon>Pseudomonadati</taxon>
        <taxon>Bacteroidota</taxon>
        <taxon>Flavobacteriia</taxon>
        <taxon>Flavobacteriales</taxon>
        <taxon>Flavobacteriaceae</taxon>
    </lineage>
</organism>
<dbReference type="KEGG" id="phal:H9I45_15130"/>
<protein>
    <recommendedName>
        <fullName evidence="3">Phage gp6-like head-tail connector protein</fullName>
    </recommendedName>
</protein>
<dbReference type="EMBL" id="CP061813">
    <property type="protein sequence ID" value="QOD60652.1"/>
    <property type="molecule type" value="Genomic_DNA"/>
</dbReference>
<dbReference type="RefSeq" id="WP_088354291.1">
    <property type="nucleotide sequence ID" value="NZ_CP061813.1"/>
</dbReference>
<name>A0A7L8AF88_9FLAO</name>
<dbReference type="AlphaFoldDB" id="A0A7L8AF88"/>
<sequence length="190" mass="21603">MAFYTDLNFEPAEPIVTLAEFKTQIKELDAEEETPEDALWQNFLDASLEECESYINRAITTKKYKISGKSFNDVIVNSLHTIIEIEKIEYKSPDYTSGSLETLSTDSYSLQRVDTVENKLEYTEGITLPTVKEFTPDAVQLYITVGLVKVSKKIKQAILLKAAAMDKFRADYVKNKPTASESLLNSFIRY</sequence>
<dbReference type="Gene3D" id="1.10.3230.30">
    <property type="entry name" value="Phage gp6-like head-tail connector protein"/>
    <property type="match status" value="1"/>
</dbReference>